<gene>
    <name evidence="1" type="ORF">IMCC3317_19060</name>
</gene>
<sequence length="67" mass="7532">MKNVKDTTTLKTISIEELKSFDGFADVSNEQAIEIINTLKELSLLTHNIITNYGQSDSISKLCKEKQ</sequence>
<organism evidence="1 2">
    <name type="scientific">Kordia antarctica</name>
    <dbReference type="NCBI Taxonomy" id="1218801"/>
    <lineage>
        <taxon>Bacteria</taxon>
        <taxon>Pseudomonadati</taxon>
        <taxon>Bacteroidota</taxon>
        <taxon>Flavobacteriia</taxon>
        <taxon>Flavobacteriales</taxon>
        <taxon>Flavobacteriaceae</taxon>
        <taxon>Kordia</taxon>
    </lineage>
</organism>
<dbReference type="EMBL" id="CP019288">
    <property type="protein sequence ID" value="QHI36543.1"/>
    <property type="molecule type" value="Genomic_DNA"/>
</dbReference>
<dbReference type="OrthoDB" id="1451317at2"/>
<name>A0A7L4ZII8_9FLAO</name>
<proteinExistence type="predicted"/>
<accession>A0A7L4ZII8</accession>
<protein>
    <submittedName>
        <fullName evidence="1">Uncharacterized protein</fullName>
    </submittedName>
</protein>
<keyword evidence="2" id="KW-1185">Reference proteome</keyword>
<dbReference type="KEGG" id="kan:IMCC3317_19060"/>
<reference evidence="1 2" key="1">
    <citation type="journal article" date="2013" name="Int. J. Syst. Evol. Microbiol.">
        <title>Kordia antarctica sp. nov., isolated from Antarctic seawater.</title>
        <authorList>
            <person name="Baek K."/>
            <person name="Choi A."/>
            <person name="Kang I."/>
            <person name="Lee K."/>
            <person name="Cho J.C."/>
        </authorList>
    </citation>
    <scope>NUCLEOTIDE SEQUENCE [LARGE SCALE GENOMIC DNA]</scope>
    <source>
        <strain evidence="1 2">IMCC3317</strain>
    </source>
</reference>
<dbReference type="AlphaFoldDB" id="A0A7L4ZII8"/>
<dbReference type="Proteomes" id="UP000464657">
    <property type="component" value="Chromosome"/>
</dbReference>
<dbReference type="RefSeq" id="WP_160129241.1">
    <property type="nucleotide sequence ID" value="NZ_CP019288.1"/>
</dbReference>
<evidence type="ECO:0000313" key="2">
    <source>
        <dbReference type="Proteomes" id="UP000464657"/>
    </source>
</evidence>
<evidence type="ECO:0000313" key="1">
    <source>
        <dbReference type="EMBL" id="QHI36543.1"/>
    </source>
</evidence>